<dbReference type="OrthoDB" id="6618256at2759"/>
<protein>
    <submittedName>
        <fullName evidence="2">WEB family protein At5g16730, chloroplastic-like</fullName>
    </submittedName>
</protein>
<sequence>MNSESEPDICGWEVKYNKQREFTDRLMTLLYSSRSFRNNVFPTVEEENNECDKMNQCKCETELEEKKNTIKKLTTDLKCKEDELCNVRKELNNLYSRSREMELQGIKSKEMKDQQKREQEMLSVKFKTVCKKLHETNIAFNEAKMIIKNNISHIYKTVSAISEVTEETEQNKITLEMQKLKDEKLYYMARKIKELQRENDCNVLKISKQRKQLQEFRDKYMQNHDCFCLEKKFCHVLQTLANKSNSVISLNK</sequence>
<keyword evidence="1" id="KW-1185">Reference proteome</keyword>
<reference evidence="2" key="1">
    <citation type="submission" date="2025-08" db="UniProtKB">
        <authorList>
            <consortium name="RefSeq"/>
        </authorList>
    </citation>
    <scope>IDENTIFICATION</scope>
    <source>
        <tissue evidence="2">Whole body</tissue>
    </source>
</reference>
<evidence type="ECO:0000313" key="1">
    <source>
        <dbReference type="Proteomes" id="UP000694846"/>
    </source>
</evidence>
<evidence type="ECO:0000313" key="2">
    <source>
        <dbReference type="RefSeq" id="XP_025412050.1"/>
    </source>
</evidence>
<accession>A0A8B8FNW5</accession>
<organism evidence="1 2">
    <name type="scientific">Sipha flava</name>
    <name type="common">yellow sugarcane aphid</name>
    <dbReference type="NCBI Taxonomy" id="143950"/>
    <lineage>
        <taxon>Eukaryota</taxon>
        <taxon>Metazoa</taxon>
        <taxon>Ecdysozoa</taxon>
        <taxon>Arthropoda</taxon>
        <taxon>Hexapoda</taxon>
        <taxon>Insecta</taxon>
        <taxon>Pterygota</taxon>
        <taxon>Neoptera</taxon>
        <taxon>Paraneoptera</taxon>
        <taxon>Hemiptera</taxon>
        <taxon>Sternorrhyncha</taxon>
        <taxon>Aphidomorpha</taxon>
        <taxon>Aphidoidea</taxon>
        <taxon>Aphididae</taxon>
        <taxon>Sipha</taxon>
    </lineage>
</organism>
<dbReference type="RefSeq" id="XP_025412050.1">
    <property type="nucleotide sequence ID" value="XM_025556265.1"/>
</dbReference>
<dbReference type="GeneID" id="112684648"/>
<gene>
    <name evidence="2" type="primary">LOC112684648</name>
</gene>
<proteinExistence type="predicted"/>
<dbReference type="AlphaFoldDB" id="A0A8B8FNW5"/>
<name>A0A8B8FNW5_9HEMI</name>
<dbReference type="Proteomes" id="UP000694846">
    <property type="component" value="Unplaced"/>
</dbReference>